<sequence length="82" mass="9578">MDVAASKFYESDKTYDMNFKEEKNDGSQNISRNALKDHYKSFVSSTLLYQLKIHLTKITKNTTPGGQLNVENKYKLWEIQQL</sequence>
<keyword evidence="5" id="KW-0456">Lyase</keyword>
<evidence type="ECO:0000259" key="6">
    <source>
        <dbReference type="Pfam" id="PF00113"/>
    </source>
</evidence>
<comment type="caution">
    <text evidence="7">The sequence shown here is derived from an EMBL/GenBank/DDBJ whole genome shotgun (WGS) entry which is preliminary data.</text>
</comment>
<dbReference type="EMBL" id="PJQY01000330">
    <property type="protein sequence ID" value="PQQ12826.1"/>
    <property type="molecule type" value="Genomic_DNA"/>
</dbReference>
<feature type="domain" description="Enolase C-terminal TIM barrel" evidence="6">
    <location>
        <begin position="1"/>
        <end position="45"/>
    </location>
</feature>
<dbReference type="GO" id="GO:0004634">
    <property type="term" value="F:phosphopyruvate hydratase activity"/>
    <property type="evidence" value="ECO:0007669"/>
    <property type="project" value="UniProtKB-EC"/>
</dbReference>
<evidence type="ECO:0000313" key="7">
    <source>
        <dbReference type="EMBL" id="PQQ12826.1"/>
    </source>
</evidence>
<keyword evidence="8" id="KW-1185">Reference proteome</keyword>
<keyword evidence="4" id="KW-0324">Glycolysis</keyword>
<comment type="pathway">
    <text evidence="1">Carbohydrate degradation; glycolysis; pyruvate from D-glyceraldehyde 3-phosphate: step 4/5.</text>
</comment>
<dbReference type="AlphaFoldDB" id="A0A315AF20"/>
<dbReference type="Gene3D" id="3.20.20.120">
    <property type="entry name" value="Enolase-like C-terminal domain"/>
    <property type="match status" value="1"/>
</dbReference>
<gene>
    <name evidence="7" type="ORF">Pyn_36736</name>
</gene>
<dbReference type="InterPro" id="IPR036849">
    <property type="entry name" value="Enolase-like_C_sf"/>
</dbReference>
<reference evidence="7 8" key="1">
    <citation type="submission" date="2018-02" db="EMBL/GenBank/DDBJ databases">
        <title>Draft genome of wild Prunus yedoensis var. nudiflora.</title>
        <authorList>
            <person name="Baek S."/>
            <person name="Kim J.-H."/>
            <person name="Choi K."/>
            <person name="Kim G.-B."/>
            <person name="Cho A."/>
            <person name="Jang H."/>
            <person name="Shin C.-H."/>
            <person name="Yu H.-J."/>
            <person name="Mun J.-H."/>
        </authorList>
    </citation>
    <scope>NUCLEOTIDE SEQUENCE [LARGE SCALE GENOMIC DNA]</scope>
    <source>
        <strain evidence="8">cv. Jeju island</strain>
        <tissue evidence="7">Leaf</tissue>
    </source>
</reference>
<protein>
    <recommendedName>
        <fullName evidence="3">phosphopyruvate hydratase</fullName>
        <ecNumber evidence="3">4.2.1.11</ecNumber>
    </recommendedName>
</protein>
<dbReference type="OrthoDB" id="420559at2759"/>
<proteinExistence type="inferred from homology"/>
<evidence type="ECO:0000313" key="8">
    <source>
        <dbReference type="Proteomes" id="UP000250321"/>
    </source>
</evidence>
<evidence type="ECO:0000256" key="3">
    <source>
        <dbReference type="ARBA" id="ARBA00012058"/>
    </source>
</evidence>
<dbReference type="GO" id="GO:0006096">
    <property type="term" value="P:glycolytic process"/>
    <property type="evidence" value="ECO:0007669"/>
    <property type="project" value="UniProtKB-UniPathway"/>
</dbReference>
<dbReference type="Pfam" id="PF00113">
    <property type="entry name" value="Enolase_C"/>
    <property type="match status" value="1"/>
</dbReference>
<dbReference type="Proteomes" id="UP000250321">
    <property type="component" value="Unassembled WGS sequence"/>
</dbReference>
<dbReference type="UniPathway" id="UPA00109">
    <property type="reaction ID" value="UER00187"/>
</dbReference>
<evidence type="ECO:0000256" key="1">
    <source>
        <dbReference type="ARBA" id="ARBA00005031"/>
    </source>
</evidence>
<accession>A0A315AF20</accession>
<organism evidence="7 8">
    <name type="scientific">Prunus yedoensis var. nudiflora</name>
    <dbReference type="NCBI Taxonomy" id="2094558"/>
    <lineage>
        <taxon>Eukaryota</taxon>
        <taxon>Viridiplantae</taxon>
        <taxon>Streptophyta</taxon>
        <taxon>Embryophyta</taxon>
        <taxon>Tracheophyta</taxon>
        <taxon>Spermatophyta</taxon>
        <taxon>Magnoliopsida</taxon>
        <taxon>eudicotyledons</taxon>
        <taxon>Gunneridae</taxon>
        <taxon>Pentapetalae</taxon>
        <taxon>rosids</taxon>
        <taxon>fabids</taxon>
        <taxon>Rosales</taxon>
        <taxon>Rosaceae</taxon>
        <taxon>Amygdaloideae</taxon>
        <taxon>Amygdaleae</taxon>
        <taxon>Prunus</taxon>
    </lineage>
</organism>
<dbReference type="EC" id="4.2.1.11" evidence="3"/>
<name>A0A315AF20_PRUYE</name>
<dbReference type="STRING" id="2094558.A0A315AF20"/>
<dbReference type="InterPro" id="IPR020810">
    <property type="entry name" value="Enolase_C"/>
</dbReference>
<comment type="similarity">
    <text evidence="2">Belongs to the enolase family.</text>
</comment>
<evidence type="ECO:0000256" key="5">
    <source>
        <dbReference type="ARBA" id="ARBA00023239"/>
    </source>
</evidence>
<evidence type="ECO:0000256" key="2">
    <source>
        <dbReference type="ARBA" id="ARBA00009604"/>
    </source>
</evidence>
<evidence type="ECO:0000256" key="4">
    <source>
        <dbReference type="ARBA" id="ARBA00023152"/>
    </source>
</evidence>